<comment type="caution">
    <text evidence="1">The sequence shown here is derived from an EMBL/GenBank/DDBJ whole genome shotgun (WGS) entry which is preliminary data.</text>
</comment>
<accession>A0AA40F0Q4</accession>
<evidence type="ECO:0000313" key="1">
    <source>
        <dbReference type="EMBL" id="KAK0749110.1"/>
    </source>
</evidence>
<evidence type="ECO:0000313" key="2">
    <source>
        <dbReference type="Proteomes" id="UP001172155"/>
    </source>
</evidence>
<name>A0AA40F0Q4_9PEZI</name>
<organism evidence="1 2">
    <name type="scientific">Schizothecium vesticola</name>
    <dbReference type="NCBI Taxonomy" id="314040"/>
    <lineage>
        <taxon>Eukaryota</taxon>
        <taxon>Fungi</taxon>
        <taxon>Dikarya</taxon>
        <taxon>Ascomycota</taxon>
        <taxon>Pezizomycotina</taxon>
        <taxon>Sordariomycetes</taxon>
        <taxon>Sordariomycetidae</taxon>
        <taxon>Sordariales</taxon>
        <taxon>Schizotheciaceae</taxon>
        <taxon>Schizothecium</taxon>
    </lineage>
</organism>
<protein>
    <submittedName>
        <fullName evidence="1">Uncharacterized protein</fullName>
    </submittedName>
</protein>
<proteinExistence type="predicted"/>
<reference evidence="1" key="1">
    <citation type="submission" date="2023-06" db="EMBL/GenBank/DDBJ databases">
        <title>Genome-scale phylogeny and comparative genomics of the fungal order Sordariales.</title>
        <authorList>
            <consortium name="Lawrence Berkeley National Laboratory"/>
            <person name="Hensen N."/>
            <person name="Bonometti L."/>
            <person name="Westerberg I."/>
            <person name="Brannstrom I.O."/>
            <person name="Guillou S."/>
            <person name="Cros-Aarteil S."/>
            <person name="Calhoun S."/>
            <person name="Haridas S."/>
            <person name="Kuo A."/>
            <person name="Mondo S."/>
            <person name="Pangilinan J."/>
            <person name="Riley R."/>
            <person name="LaButti K."/>
            <person name="Andreopoulos B."/>
            <person name="Lipzen A."/>
            <person name="Chen C."/>
            <person name="Yanf M."/>
            <person name="Daum C."/>
            <person name="Ng V."/>
            <person name="Clum A."/>
            <person name="Steindorff A."/>
            <person name="Ohm R."/>
            <person name="Martin F."/>
            <person name="Silar P."/>
            <person name="Natvig D."/>
            <person name="Lalanne C."/>
            <person name="Gautier V."/>
            <person name="Ament-velasquez S.L."/>
            <person name="Kruys A."/>
            <person name="Hutchinson M.I."/>
            <person name="Powell A.J."/>
            <person name="Barry K."/>
            <person name="Miller A.N."/>
            <person name="Grigoriev I.V."/>
            <person name="Debuchy R."/>
            <person name="Gladieux P."/>
            <person name="Thoren M.H."/>
            <person name="Johannesson H."/>
        </authorList>
    </citation>
    <scope>NUCLEOTIDE SEQUENCE</scope>
    <source>
        <strain evidence="1">SMH3187-1</strain>
    </source>
</reference>
<keyword evidence="2" id="KW-1185">Reference proteome</keyword>
<dbReference type="AlphaFoldDB" id="A0AA40F0Q4"/>
<gene>
    <name evidence="1" type="ORF">B0T18DRAFT_405824</name>
</gene>
<sequence length="645" mass="70111">MVTPGPASPFQILNEVFIPMVSRTDSIGPLLAPTAAPQPGDPMLNPATFSVPSFHLEAHSSTPGNNVYDLIYDDTGEYVAMTASGQIILVGSSTGRTMSGTRVTTIFNVDCFGILTVYYSGSWYEWVTDGQSSRLVKSTTQHKGMKALPAKGPEVVITEKLKREVDEGVSILMAKEKMKRQTRGPVNTDSNAPQCPQKPDKLVNKFKWDFELGEGNFCENGAQDWWKYSPFEFEIACGVQSLCYDMCENFSWVGCNLIFSTITYIECANSFKSWWDIIQAVACGYQAHYFNLLIWTEKGREMYYKAQNAMCFCFCSDPPDTCLRSDKTYYCADTKGNDHVNCGGCGTECGAATVCRTGKCGCPRDQCGDQCLDLRNNPNNCGKCGEVCDPKYCIAGTCYKPNPEECAPDQAVTNNLFAGSTANWTFAAFPGSTLGTDIKIGNANYGPAVGDPTTGLSVKMYNMVGDGRHALVQQNVKVCPNFHYELTYRLGSVSVVNDLAIDSRLNCDVKWATGTPNSPTDMAGFASGGSGIVGVDHRGYKTHGPWELPLIKEGQTGVRKFRASLYFDLSAIITCKGPDGSAGGFILTWIELKATGFAERGTETLTIAGQTLPLGQLVDRADKPATNMTLLLAPLAPSPAEDVRQ</sequence>
<dbReference type="Proteomes" id="UP001172155">
    <property type="component" value="Unassembled WGS sequence"/>
</dbReference>
<dbReference type="EMBL" id="JAUKUD010000003">
    <property type="protein sequence ID" value="KAK0749110.1"/>
    <property type="molecule type" value="Genomic_DNA"/>
</dbReference>